<dbReference type="AlphaFoldDB" id="A0A0R3WNN8"/>
<evidence type="ECO:0000313" key="2">
    <source>
        <dbReference type="EMBL" id="VDM19795.1"/>
    </source>
</evidence>
<proteinExistence type="predicted"/>
<reference evidence="2 3" key="2">
    <citation type="submission" date="2018-11" db="EMBL/GenBank/DDBJ databases">
        <authorList>
            <consortium name="Pathogen Informatics"/>
        </authorList>
    </citation>
    <scope>NUCLEOTIDE SEQUENCE [LARGE SCALE GENOMIC DNA]</scope>
</reference>
<name>A0A0R3WNN8_HYDTA</name>
<organism evidence="4">
    <name type="scientific">Hydatigena taeniaeformis</name>
    <name type="common">Feline tapeworm</name>
    <name type="synonym">Taenia taeniaeformis</name>
    <dbReference type="NCBI Taxonomy" id="6205"/>
    <lineage>
        <taxon>Eukaryota</taxon>
        <taxon>Metazoa</taxon>
        <taxon>Spiralia</taxon>
        <taxon>Lophotrochozoa</taxon>
        <taxon>Platyhelminthes</taxon>
        <taxon>Cestoda</taxon>
        <taxon>Eucestoda</taxon>
        <taxon>Cyclophyllidea</taxon>
        <taxon>Taeniidae</taxon>
        <taxon>Hydatigera</taxon>
    </lineage>
</organism>
<gene>
    <name evidence="2" type="ORF">TTAC_LOCUS2363</name>
</gene>
<keyword evidence="3" id="KW-1185">Reference proteome</keyword>
<dbReference type="EMBL" id="UYWX01001003">
    <property type="protein sequence ID" value="VDM19795.1"/>
    <property type="molecule type" value="Genomic_DNA"/>
</dbReference>
<evidence type="ECO:0000313" key="4">
    <source>
        <dbReference type="WBParaSite" id="TTAC_0000237601-mRNA-1"/>
    </source>
</evidence>
<evidence type="ECO:0000256" key="1">
    <source>
        <dbReference type="SAM" id="MobiDB-lite"/>
    </source>
</evidence>
<sequence>MRQLSALIGGCECGGVHRLLKADPAIDMHSHCIRLHACTGLVASLTMPVTVQPSSFIPTGTQKTMCHFNWICCCRKSLAREDLPPTYDDDISEVVPKELTSVWSAFPAILSGDKDEDCDDGSSDTSGDTEISDFIRGYPSGHKEDI</sequence>
<dbReference type="WBParaSite" id="TTAC_0000237601-mRNA-1">
    <property type="protein sequence ID" value="TTAC_0000237601-mRNA-1"/>
    <property type="gene ID" value="TTAC_0000237601"/>
</dbReference>
<accession>A0A0R3WNN8</accession>
<protein>
    <submittedName>
        <fullName evidence="2 4">Uncharacterized protein</fullName>
    </submittedName>
</protein>
<evidence type="ECO:0000313" key="3">
    <source>
        <dbReference type="Proteomes" id="UP000274429"/>
    </source>
</evidence>
<feature type="region of interest" description="Disordered" evidence="1">
    <location>
        <begin position="111"/>
        <end position="146"/>
    </location>
</feature>
<dbReference type="Proteomes" id="UP000274429">
    <property type="component" value="Unassembled WGS sequence"/>
</dbReference>
<reference evidence="4" key="1">
    <citation type="submission" date="2017-02" db="UniProtKB">
        <authorList>
            <consortium name="WormBaseParasite"/>
        </authorList>
    </citation>
    <scope>IDENTIFICATION</scope>
</reference>